<dbReference type="GO" id="GO:0005783">
    <property type="term" value="C:endoplasmic reticulum"/>
    <property type="evidence" value="ECO:0007669"/>
    <property type="project" value="TreeGrafter"/>
</dbReference>
<feature type="transmembrane region" description="Helical" evidence="8">
    <location>
        <begin position="310"/>
        <end position="330"/>
    </location>
</feature>
<dbReference type="Proteomes" id="UP000652761">
    <property type="component" value="Unassembled WGS sequence"/>
</dbReference>
<dbReference type="PANTHER" id="PTHR31752:SF2">
    <property type="entry name" value="AUXIN EFFLUX CARRIER COMPONENT 5"/>
    <property type="match status" value="1"/>
</dbReference>
<dbReference type="SMR" id="A0A843XCM6"/>
<evidence type="ECO:0000256" key="1">
    <source>
        <dbReference type="ARBA" id="ARBA00004141"/>
    </source>
</evidence>
<evidence type="ECO:0000256" key="7">
    <source>
        <dbReference type="ARBA" id="ARBA00023294"/>
    </source>
</evidence>
<keyword evidence="4 8" id="KW-0812">Transmembrane</keyword>
<name>A0A843XCM6_COLES</name>
<proteinExistence type="inferred from homology"/>
<feature type="transmembrane region" description="Helical" evidence="8">
    <location>
        <begin position="68"/>
        <end position="92"/>
    </location>
</feature>
<sequence length="367" mass="39350">MIGWGDVYKVVEAMLPLYTALALGFASVRWWRMFTPEQSDAINKFVSCFAIPIFNLEFTLHIDPFAMNYRFIAADVVAKAATVLVLVAWAACGGAKQDLSWPVTSFSLSALNNLLVVGVPLVRAMYGPPGQDLVVQSFVMQALVWLPLLLFALEYRKAVANYTAASGDESGAVCIELPGEKAADGGGDGRAAEAGRVHLRRRPSSWAPMTVVLLKLSRNPNTYGSVLGMTWAAVANRWHLKLPAIVEGSVLIMSRAGAGMAMFSMGLFMANQEKLIACGPGLTAYAVVLRFVAGPMAMAIGSIPVGLRGAVLRIAILQAALPQAITSFVFAKEYGLHANVLSTAVIFGTLASLPLLIAYYAILELRH</sequence>
<dbReference type="InterPro" id="IPR051107">
    <property type="entry name" value="Auxin_Efflux_Carrier"/>
</dbReference>
<dbReference type="AlphaFoldDB" id="A0A843XCM6"/>
<dbReference type="InterPro" id="IPR004776">
    <property type="entry name" value="Mem_transp_PIN-like"/>
</dbReference>
<evidence type="ECO:0000256" key="8">
    <source>
        <dbReference type="RuleBase" id="RU362108"/>
    </source>
</evidence>
<dbReference type="OrthoDB" id="2133778at2759"/>
<feature type="transmembrane region" description="Helical" evidence="8">
    <location>
        <begin position="250"/>
        <end position="270"/>
    </location>
</feature>
<gene>
    <name evidence="9" type="ORF">Taro_050024</name>
</gene>
<feature type="transmembrane region" description="Helical" evidence="8">
    <location>
        <begin position="99"/>
        <end position="121"/>
    </location>
</feature>
<keyword evidence="7 8" id="KW-0927">Auxin signaling pathway</keyword>
<dbReference type="EMBL" id="NMUH01007319">
    <property type="protein sequence ID" value="MQM17052.1"/>
    <property type="molecule type" value="Genomic_DNA"/>
</dbReference>
<dbReference type="PANTHER" id="PTHR31752">
    <property type="entry name" value="AUXIN EFFLUX CARRIER COMPONENT 1B-RELATED"/>
    <property type="match status" value="1"/>
</dbReference>
<dbReference type="NCBIfam" id="TIGR00946">
    <property type="entry name" value="2a69"/>
    <property type="match status" value="1"/>
</dbReference>
<feature type="transmembrane region" description="Helical" evidence="8">
    <location>
        <begin position="13"/>
        <end position="31"/>
    </location>
</feature>
<evidence type="ECO:0000313" key="9">
    <source>
        <dbReference type="EMBL" id="MQM17052.1"/>
    </source>
</evidence>
<evidence type="ECO:0000313" key="10">
    <source>
        <dbReference type="Proteomes" id="UP000652761"/>
    </source>
</evidence>
<keyword evidence="10" id="KW-1185">Reference proteome</keyword>
<keyword evidence="3 8" id="KW-0813">Transport</keyword>
<dbReference type="GO" id="GO:0005886">
    <property type="term" value="C:plasma membrane"/>
    <property type="evidence" value="ECO:0007669"/>
    <property type="project" value="TreeGrafter"/>
</dbReference>
<comment type="subcellular location">
    <subcellularLocation>
        <location evidence="1 8">Membrane</location>
        <topology evidence="1 8">Multi-pass membrane protein</topology>
    </subcellularLocation>
</comment>
<evidence type="ECO:0000256" key="5">
    <source>
        <dbReference type="ARBA" id="ARBA00022989"/>
    </source>
</evidence>
<feature type="transmembrane region" description="Helical" evidence="8">
    <location>
        <begin position="133"/>
        <end position="153"/>
    </location>
</feature>
<accession>A0A843XCM6</accession>
<keyword evidence="5 8" id="KW-1133">Transmembrane helix</keyword>
<keyword evidence="6 8" id="KW-0472">Membrane</keyword>
<comment type="similarity">
    <text evidence="2 8">Belongs to the auxin efflux carrier (TC 2.A.69.1) family.</text>
</comment>
<feature type="transmembrane region" description="Helical" evidence="8">
    <location>
        <begin position="282"/>
        <end position="303"/>
    </location>
</feature>
<reference evidence="9" key="1">
    <citation type="submission" date="2017-07" db="EMBL/GenBank/DDBJ databases">
        <title>Taro Niue Genome Assembly and Annotation.</title>
        <authorList>
            <person name="Atibalentja N."/>
            <person name="Keating K."/>
            <person name="Fields C.J."/>
        </authorList>
    </citation>
    <scope>NUCLEOTIDE SEQUENCE</scope>
    <source>
        <strain evidence="9">Niue_2</strain>
        <tissue evidence="9">Leaf</tissue>
    </source>
</reference>
<evidence type="ECO:0000256" key="3">
    <source>
        <dbReference type="ARBA" id="ARBA00022448"/>
    </source>
</evidence>
<comment type="function">
    <text evidence="8">May act as a component of the auxin efflux carrier.</text>
</comment>
<organism evidence="9 10">
    <name type="scientific">Colocasia esculenta</name>
    <name type="common">Wild taro</name>
    <name type="synonym">Arum esculentum</name>
    <dbReference type="NCBI Taxonomy" id="4460"/>
    <lineage>
        <taxon>Eukaryota</taxon>
        <taxon>Viridiplantae</taxon>
        <taxon>Streptophyta</taxon>
        <taxon>Embryophyta</taxon>
        <taxon>Tracheophyta</taxon>
        <taxon>Spermatophyta</taxon>
        <taxon>Magnoliopsida</taxon>
        <taxon>Liliopsida</taxon>
        <taxon>Araceae</taxon>
        <taxon>Aroideae</taxon>
        <taxon>Colocasieae</taxon>
        <taxon>Colocasia</taxon>
    </lineage>
</organism>
<comment type="caution">
    <text evidence="9">The sequence shown here is derived from an EMBL/GenBank/DDBJ whole genome shotgun (WGS) entry which is preliminary data.</text>
</comment>
<feature type="transmembrane region" description="Helical" evidence="8">
    <location>
        <begin position="43"/>
        <end position="62"/>
    </location>
</feature>
<protein>
    <recommendedName>
        <fullName evidence="8">Auxin efflux carrier component</fullName>
    </recommendedName>
</protein>
<dbReference type="GO" id="GO:0009734">
    <property type="term" value="P:auxin-activated signaling pathway"/>
    <property type="evidence" value="ECO:0007669"/>
    <property type="project" value="UniProtKB-UniRule"/>
</dbReference>
<dbReference type="GO" id="GO:0009926">
    <property type="term" value="P:auxin polar transport"/>
    <property type="evidence" value="ECO:0007669"/>
    <property type="project" value="TreeGrafter"/>
</dbReference>
<evidence type="ECO:0000256" key="4">
    <source>
        <dbReference type="ARBA" id="ARBA00022692"/>
    </source>
</evidence>
<evidence type="ECO:0000256" key="6">
    <source>
        <dbReference type="ARBA" id="ARBA00023136"/>
    </source>
</evidence>
<dbReference type="InterPro" id="IPR014024">
    <property type="entry name" value="Auxin_eff_plant"/>
</dbReference>
<evidence type="ECO:0000256" key="2">
    <source>
        <dbReference type="ARBA" id="ARBA00009177"/>
    </source>
</evidence>
<feature type="transmembrane region" description="Helical" evidence="8">
    <location>
        <begin position="336"/>
        <end position="362"/>
    </location>
</feature>
<dbReference type="GO" id="GO:0010329">
    <property type="term" value="F:auxin efflux transmembrane transporter activity"/>
    <property type="evidence" value="ECO:0007669"/>
    <property type="project" value="TreeGrafter"/>
</dbReference>
<dbReference type="Pfam" id="PF03547">
    <property type="entry name" value="Mem_trans"/>
    <property type="match status" value="1"/>
</dbReference>
<comment type="caution">
    <text evidence="8">Lacks conserved residue(s) required for the propagation of feature annotation.</text>
</comment>